<proteinExistence type="predicted"/>
<feature type="compositionally biased region" description="Basic and acidic residues" evidence="1">
    <location>
        <begin position="210"/>
        <end position="222"/>
    </location>
</feature>
<evidence type="ECO:0000313" key="2">
    <source>
        <dbReference type="EMBL" id="KAF9746440.1"/>
    </source>
</evidence>
<feature type="compositionally biased region" description="Polar residues" evidence="1">
    <location>
        <begin position="1"/>
        <end position="11"/>
    </location>
</feature>
<dbReference type="Proteomes" id="UP000616885">
    <property type="component" value="Unassembled WGS sequence"/>
</dbReference>
<evidence type="ECO:0000313" key="3">
    <source>
        <dbReference type="Proteomes" id="UP000616885"/>
    </source>
</evidence>
<protein>
    <submittedName>
        <fullName evidence="2">Uncharacterized protein</fullName>
    </submittedName>
</protein>
<feature type="compositionally biased region" description="Basic and acidic residues" evidence="1">
    <location>
        <begin position="141"/>
        <end position="167"/>
    </location>
</feature>
<name>A0A8H7N2Q0_BIOOC</name>
<reference evidence="2" key="1">
    <citation type="submission" date="2020-10" db="EMBL/GenBank/DDBJ databases">
        <title>High-Quality Genome Resource of Clonostachys rosea strain S41 by Oxford Nanopore Long-Read Sequencing.</title>
        <authorList>
            <person name="Wang H."/>
        </authorList>
    </citation>
    <scope>NUCLEOTIDE SEQUENCE</scope>
    <source>
        <strain evidence="2">S41</strain>
    </source>
</reference>
<comment type="caution">
    <text evidence="2">The sequence shown here is derived from an EMBL/GenBank/DDBJ whole genome shotgun (WGS) entry which is preliminary data.</text>
</comment>
<organism evidence="2 3">
    <name type="scientific">Bionectria ochroleuca</name>
    <name type="common">Gliocladium roseum</name>
    <dbReference type="NCBI Taxonomy" id="29856"/>
    <lineage>
        <taxon>Eukaryota</taxon>
        <taxon>Fungi</taxon>
        <taxon>Dikarya</taxon>
        <taxon>Ascomycota</taxon>
        <taxon>Pezizomycotina</taxon>
        <taxon>Sordariomycetes</taxon>
        <taxon>Hypocreomycetidae</taxon>
        <taxon>Hypocreales</taxon>
        <taxon>Bionectriaceae</taxon>
        <taxon>Clonostachys</taxon>
    </lineage>
</organism>
<accession>A0A8H7N2Q0</accession>
<feature type="region of interest" description="Disordered" evidence="1">
    <location>
        <begin position="1"/>
        <end position="23"/>
    </location>
</feature>
<feature type="compositionally biased region" description="Low complexity" evidence="1">
    <location>
        <begin position="128"/>
        <end position="138"/>
    </location>
</feature>
<gene>
    <name evidence="2" type="ORF">IM811_003345</name>
</gene>
<evidence type="ECO:0000256" key="1">
    <source>
        <dbReference type="SAM" id="MobiDB-lite"/>
    </source>
</evidence>
<sequence length="432" mass="48669">MPTIQELSEQLNYGKKRSGSDGSSKLKEYVDFFTAPYAKKCPAVKAWGDFKKPNVQQFVLEMTDRFLRQEGSTLWPEDECSPLYNESLIWPRDEKIIKELMCKMFFAKNMHKQGSDHQTGQKRKSNHTTTPRTPTSSRNLDTTDARDDNLTEPAREPGKLDEADRSVLDLYEFPEPRMLSPQQEAEVRALAEESFPTKSSSTELFIGAEKPGKDKGQVEDRLPSQTHESNSALASELPVNQLRSPLNRTVENISRSRLSASPSSTVSQGFLSPGTHPRAPQATMINIDGAPHCSSLIMSERRQETGLALLENASFADSRIPPEPEIWYYAIKSHKPKVTKSWESKARFSDMTLAQLKDELLHGFDDATPSDIRCILNGPDDRKAEVEIDHSKKTHLQRLKTFFESEIKEAIEEDKGAAITSPLTFLIKIEPA</sequence>
<dbReference type="EMBL" id="JADCTT010000011">
    <property type="protein sequence ID" value="KAF9746440.1"/>
    <property type="molecule type" value="Genomic_DNA"/>
</dbReference>
<dbReference type="AlphaFoldDB" id="A0A8H7N2Q0"/>
<feature type="region of interest" description="Disordered" evidence="1">
    <location>
        <begin position="111"/>
        <end position="237"/>
    </location>
</feature>
<feature type="compositionally biased region" description="Polar residues" evidence="1">
    <location>
        <begin position="223"/>
        <end position="233"/>
    </location>
</feature>